<feature type="domain" description="CEP63/Deup1 CEP152 binding coiled coil" evidence="11">
    <location>
        <begin position="551"/>
        <end position="585"/>
    </location>
</feature>
<accession>A0A803TKK5</accession>
<dbReference type="GeneTree" id="ENSGT00940000153190"/>
<evidence type="ECO:0000259" key="11">
    <source>
        <dbReference type="Pfam" id="PF25771"/>
    </source>
</evidence>
<reference evidence="12" key="3">
    <citation type="submission" date="2025-09" db="UniProtKB">
        <authorList>
            <consortium name="Ensembl"/>
        </authorList>
    </citation>
    <scope>IDENTIFICATION</scope>
</reference>
<dbReference type="GO" id="GO:0005737">
    <property type="term" value="C:cytoplasm"/>
    <property type="evidence" value="ECO:0007669"/>
    <property type="project" value="UniProtKB-SubCell"/>
</dbReference>
<proteinExistence type="inferred from homology"/>
<dbReference type="GO" id="GO:0030030">
    <property type="term" value="P:cell projection organization"/>
    <property type="evidence" value="ECO:0007669"/>
    <property type="project" value="UniProtKB-KW"/>
</dbReference>
<dbReference type="Bgee" id="ENSACAG00000014823">
    <property type="expression patterns" value="Expressed in kidney and 9 other cell types or tissues"/>
</dbReference>
<organism evidence="12 13">
    <name type="scientific">Anolis carolinensis</name>
    <name type="common">Green anole</name>
    <name type="synonym">American chameleon</name>
    <dbReference type="NCBI Taxonomy" id="28377"/>
    <lineage>
        <taxon>Eukaryota</taxon>
        <taxon>Metazoa</taxon>
        <taxon>Chordata</taxon>
        <taxon>Craniata</taxon>
        <taxon>Vertebrata</taxon>
        <taxon>Euteleostomi</taxon>
        <taxon>Lepidosauria</taxon>
        <taxon>Squamata</taxon>
        <taxon>Bifurcata</taxon>
        <taxon>Unidentata</taxon>
        <taxon>Episquamata</taxon>
        <taxon>Toxicofera</taxon>
        <taxon>Iguania</taxon>
        <taxon>Dactyloidae</taxon>
        <taxon>Anolis</taxon>
    </lineage>
</organism>
<dbReference type="InterPro" id="IPR057656">
    <property type="entry name" value="CEP63/Deup1_CC"/>
</dbReference>
<gene>
    <name evidence="12" type="primary">DEUP1</name>
</gene>
<evidence type="ECO:0000259" key="10">
    <source>
        <dbReference type="Pfam" id="PF17045"/>
    </source>
</evidence>
<evidence type="ECO:0000256" key="2">
    <source>
        <dbReference type="ARBA" id="ARBA00007181"/>
    </source>
</evidence>
<evidence type="ECO:0000256" key="4">
    <source>
        <dbReference type="ARBA" id="ARBA00022490"/>
    </source>
</evidence>
<keyword evidence="4" id="KW-0963">Cytoplasm</keyword>
<reference evidence="12 13" key="1">
    <citation type="submission" date="2009-12" db="EMBL/GenBank/DDBJ databases">
        <title>The Genome Sequence of Anolis carolinensis (Green Anole Lizard).</title>
        <authorList>
            <consortium name="The Genome Sequencing Platform"/>
            <person name="Di Palma F."/>
            <person name="Alfoldi J."/>
            <person name="Heiman D."/>
            <person name="Young S."/>
            <person name="Grabherr M."/>
            <person name="Johnson J."/>
            <person name="Lander E.S."/>
            <person name="Lindblad-Toh K."/>
        </authorList>
    </citation>
    <scope>NUCLEOTIDE SEQUENCE [LARGE SCALE GENOMIC DNA]</scope>
    <source>
        <strain evidence="12 13">JBL SC #1</strain>
    </source>
</reference>
<dbReference type="Pfam" id="PF17045">
    <property type="entry name" value="CEP63"/>
    <property type="match status" value="1"/>
</dbReference>
<dbReference type="InterPro" id="IPR031470">
    <property type="entry name" value="CEP63/Deup1_N"/>
</dbReference>
<dbReference type="PANTHER" id="PTHR18875">
    <property type="entry name" value="SARCOMA ANTIGEN NY-SAR-24/CYTOSKELETAL PROTEIN SOJO"/>
    <property type="match status" value="1"/>
</dbReference>
<keyword evidence="6 8" id="KW-0175">Coiled coil</keyword>
<evidence type="ECO:0000256" key="8">
    <source>
        <dbReference type="SAM" id="Coils"/>
    </source>
</evidence>
<evidence type="ECO:0000256" key="5">
    <source>
        <dbReference type="ARBA" id="ARBA00022794"/>
    </source>
</evidence>
<dbReference type="Pfam" id="PF25771">
    <property type="entry name" value="CC_CEP152-bind"/>
    <property type="match status" value="1"/>
</dbReference>
<evidence type="ECO:0000313" key="13">
    <source>
        <dbReference type="Proteomes" id="UP000001646"/>
    </source>
</evidence>
<feature type="region of interest" description="Disordered" evidence="9">
    <location>
        <begin position="480"/>
        <end position="508"/>
    </location>
</feature>
<sequence length="594" mass="70136">MEKKTEALQEERVARSIPCDAELQELMQQIDIMVNNKKLEWEKRLQSLEAKMTVRDQELASAQSKLEQKGQEVGVLRQKLDNLQKSKYELVENYDTQLQGLKTQEFRAKSREWDKQEMLYQNHLVSLDAQRKLLSEKCNLLQRQTQNYQIQIHYQRPKAEDTDPGNQCKTEHVGVQCDDLPEPVDRSDLFMEKLQSTVSEIAESRNRLQEENLKFRQEVKMYQRRCQTIEAKLTEVTNDLKSRNDLLNMVQMECQRLRQEVTRLEELKSIEASQVKLQSSYAQCVKDLEIKKAQILFLERQQQNQKRELNQIRDRLYQEQQSHCSEVERMRREISDLTEELHQKEITIATIMAKAALLERQLQMELEIKEKMLGKQQRIDLTKKEPKTYWDSSNRASHENERFHNEFVNLPKDSDIPLLVKPIPYFGTNHANPTSVIMQEKKEKPMENENEWTTQSATYEHSRTQIPTWHARGDIFNTESSCALPPQVRSRSREPIADGRSPSPPNVYLERHGTYFPEEPKPGMLLKYTYVAEASQMPSPETLLPATVTEKFRQEEEKRARDFELVLNSHIEELQMQSENTLKKYARFKQNQHR</sequence>
<reference evidence="12" key="2">
    <citation type="submission" date="2025-08" db="UniProtKB">
        <authorList>
            <consortium name="Ensembl"/>
        </authorList>
    </citation>
    <scope>IDENTIFICATION</scope>
</reference>
<name>A0A803TKK5_ANOCA</name>
<evidence type="ECO:0000256" key="6">
    <source>
        <dbReference type="ARBA" id="ARBA00023054"/>
    </source>
</evidence>
<evidence type="ECO:0000256" key="1">
    <source>
        <dbReference type="ARBA" id="ARBA00004496"/>
    </source>
</evidence>
<dbReference type="Ensembl" id="ENSACAT00000039972.1">
    <property type="protein sequence ID" value="ENSACAP00000035745.1"/>
    <property type="gene ID" value="ENSACAG00000014823.4"/>
</dbReference>
<dbReference type="Proteomes" id="UP000001646">
    <property type="component" value="Chromosome 3"/>
</dbReference>
<dbReference type="PANTHER" id="PTHR18875:SF5">
    <property type="entry name" value="DEUTEROSOME ASSEMBLY PROTEIN 1"/>
    <property type="match status" value="1"/>
</dbReference>
<keyword evidence="5" id="KW-0970">Cilium biogenesis/degradation</keyword>
<feature type="coiled-coil region" evidence="8">
    <location>
        <begin position="191"/>
        <end position="347"/>
    </location>
</feature>
<evidence type="ECO:0000313" key="12">
    <source>
        <dbReference type="Ensembl" id="ENSACAP00000035745.1"/>
    </source>
</evidence>
<evidence type="ECO:0000256" key="7">
    <source>
        <dbReference type="ARBA" id="ARBA00030704"/>
    </source>
</evidence>
<feature type="domain" description="CEP63/Deup1 N-terminal" evidence="10">
    <location>
        <begin position="18"/>
        <end position="103"/>
    </location>
</feature>
<comment type="subcellular location">
    <subcellularLocation>
        <location evidence="1">Cytoplasm</location>
    </subcellularLocation>
</comment>
<keyword evidence="13" id="KW-1185">Reference proteome</keyword>
<evidence type="ECO:0000256" key="9">
    <source>
        <dbReference type="SAM" id="MobiDB-lite"/>
    </source>
</evidence>
<evidence type="ECO:0000256" key="3">
    <source>
        <dbReference type="ARBA" id="ARBA00019105"/>
    </source>
</evidence>
<protein>
    <recommendedName>
        <fullName evidence="3">Deuterosome assembly protein 1</fullName>
    </recommendedName>
    <alternativeName>
        <fullName evidence="7">Coiled-coil domain-containing protein 67</fullName>
    </alternativeName>
</protein>
<comment type="similarity">
    <text evidence="2">Belongs to the CEP63 family.</text>
</comment>
<dbReference type="AlphaFoldDB" id="A0A803TKK5"/>
<feature type="coiled-coil region" evidence="8">
    <location>
        <begin position="45"/>
        <end position="86"/>
    </location>
</feature>